<gene>
    <name evidence="2" type="ORF">L798_07462</name>
</gene>
<protein>
    <submittedName>
        <fullName evidence="2">Uncharacterized protein</fullName>
    </submittedName>
</protein>
<dbReference type="Proteomes" id="UP000027135">
    <property type="component" value="Unassembled WGS sequence"/>
</dbReference>
<proteinExistence type="predicted"/>
<evidence type="ECO:0000313" key="2">
    <source>
        <dbReference type="EMBL" id="KDR18459.1"/>
    </source>
</evidence>
<keyword evidence="1" id="KW-0732">Signal</keyword>
<accession>A0A067REF7</accession>
<dbReference type="EMBL" id="KK852686">
    <property type="protein sequence ID" value="KDR18459.1"/>
    <property type="molecule type" value="Genomic_DNA"/>
</dbReference>
<name>A0A067REF7_ZOONE</name>
<evidence type="ECO:0000256" key="1">
    <source>
        <dbReference type="SAM" id="SignalP"/>
    </source>
</evidence>
<dbReference type="OrthoDB" id="6432123at2759"/>
<feature type="signal peptide" evidence="1">
    <location>
        <begin position="1"/>
        <end position="19"/>
    </location>
</feature>
<keyword evidence="3" id="KW-1185">Reference proteome</keyword>
<reference evidence="2 3" key="1">
    <citation type="journal article" date="2014" name="Nat. Commun.">
        <title>Molecular traces of alternative social organization in a termite genome.</title>
        <authorList>
            <person name="Terrapon N."/>
            <person name="Li C."/>
            <person name="Robertson H.M."/>
            <person name="Ji L."/>
            <person name="Meng X."/>
            <person name="Booth W."/>
            <person name="Chen Z."/>
            <person name="Childers C.P."/>
            <person name="Glastad K.M."/>
            <person name="Gokhale K."/>
            <person name="Gowin J."/>
            <person name="Gronenberg W."/>
            <person name="Hermansen R.A."/>
            <person name="Hu H."/>
            <person name="Hunt B.G."/>
            <person name="Huylmans A.K."/>
            <person name="Khalil S.M."/>
            <person name="Mitchell R.D."/>
            <person name="Munoz-Torres M.C."/>
            <person name="Mustard J.A."/>
            <person name="Pan H."/>
            <person name="Reese J.T."/>
            <person name="Scharf M.E."/>
            <person name="Sun F."/>
            <person name="Vogel H."/>
            <person name="Xiao J."/>
            <person name="Yang W."/>
            <person name="Yang Z."/>
            <person name="Yang Z."/>
            <person name="Zhou J."/>
            <person name="Zhu J."/>
            <person name="Brent C.S."/>
            <person name="Elsik C.G."/>
            <person name="Goodisman M.A."/>
            <person name="Liberles D.A."/>
            <person name="Roe R.M."/>
            <person name="Vargo E.L."/>
            <person name="Vilcinskas A."/>
            <person name="Wang J."/>
            <person name="Bornberg-Bauer E."/>
            <person name="Korb J."/>
            <person name="Zhang G."/>
            <person name="Liebig J."/>
        </authorList>
    </citation>
    <scope>NUCLEOTIDE SEQUENCE [LARGE SCALE GENOMIC DNA]</scope>
    <source>
        <tissue evidence="2">Whole organism</tissue>
    </source>
</reference>
<organism evidence="2 3">
    <name type="scientific">Zootermopsis nevadensis</name>
    <name type="common">Dampwood termite</name>
    <dbReference type="NCBI Taxonomy" id="136037"/>
    <lineage>
        <taxon>Eukaryota</taxon>
        <taxon>Metazoa</taxon>
        <taxon>Ecdysozoa</taxon>
        <taxon>Arthropoda</taxon>
        <taxon>Hexapoda</taxon>
        <taxon>Insecta</taxon>
        <taxon>Pterygota</taxon>
        <taxon>Neoptera</taxon>
        <taxon>Polyneoptera</taxon>
        <taxon>Dictyoptera</taxon>
        <taxon>Blattodea</taxon>
        <taxon>Blattoidea</taxon>
        <taxon>Termitoidae</taxon>
        <taxon>Termopsidae</taxon>
        <taxon>Zootermopsis</taxon>
    </lineage>
</organism>
<evidence type="ECO:0000313" key="3">
    <source>
        <dbReference type="Proteomes" id="UP000027135"/>
    </source>
</evidence>
<dbReference type="AlphaFoldDB" id="A0A067REF7"/>
<dbReference type="InParanoid" id="A0A067REF7"/>
<feature type="chain" id="PRO_5001645038" evidence="1">
    <location>
        <begin position="20"/>
        <end position="209"/>
    </location>
</feature>
<sequence>MAVRTFVILVLLRDHGFLCDVLISLCNCYEFMKLPFSSIVCKEITFLYHLLMATVDACGYISAPTSNDIAFSFKEYIRDHYDSSGKILITDGINIQNRLCYLLMKISFNCLQASLCLLVGAFCIALSAAVPYPHTLKLIPLVEDQQLEESAFVPRTVLPANDLQTAATGHGHYGRVQIKVYRGPTTHGHHDHFAPHGFWVKQPADDYHH</sequence>